<comment type="catalytic activity">
    <reaction evidence="1">
        <text>ATP + protein L-histidine = ADP + protein N-phospho-L-histidine.</text>
        <dbReference type="EC" id="2.7.13.3"/>
    </reaction>
</comment>
<evidence type="ECO:0000256" key="3">
    <source>
        <dbReference type="ARBA" id="ARBA00021495"/>
    </source>
</evidence>
<dbReference type="Proteomes" id="UP001150001">
    <property type="component" value="Unassembled WGS sequence"/>
</dbReference>
<dbReference type="CDD" id="cd00731">
    <property type="entry name" value="CheA_reg"/>
    <property type="match status" value="1"/>
</dbReference>
<evidence type="ECO:0000313" key="17">
    <source>
        <dbReference type="EMBL" id="OAN00762.1"/>
    </source>
</evidence>
<evidence type="ECO:0000256" key="7">
    <source>
        <dbReference type="ARBA" id="ARBA00022741"/>
    </source>
</evidence>
<evidence type="ECO:0000259" key="13">
    <source>
        <dbReference type="PROSITE" id="PS50109"/>
    </source>
</evidence>
<keyword evidence="8" id="KW-0418">Kinase</keyword>
<keyword evidence="4" id="KW-0145">Chemotaxis</keyword>
<sequence length="696" mass="77728">MSDLERALRVFINESLELTDDIEQALLDKGLLKENFAEWIDELFRGVHTIKGSAGLFGLDEVTTLTHIIESLLDQVRQQITPVDDELIEVLIESNDVVRKQIIALNENAPLPNAELVAQRLLPYIIEPATPSAVDATNVEKTLPTAEESREGMWHISFRPHQGVFQDGLDPIRFIQFLSTKGQLEHVELMTAELDKVIESPESQFNPEKCYVGFELRYRACTSNVQIMEAFEFVQHDADITVMPPDSPAEDYFALIERLPEESRHLAELFTAMGVLTQQEFERFQSLSFHTPQSNFQPRIKTVKTLRVEADKLDKLIDLVGEMVIMGARTNLLAHQTGSEPLVESMALLERLVESIRDSSLQLRMVQIGDTFSKFKRIVRDTAQELGKQVELVVSGAETELDKTFVEKLSDPLTHLVRNAIDHGMESAAERISAGKAPVGTIRLNAYHDSGSIVIEVVDDGKGIDENKVLEQAKRSGLINEHDTVTKRELWKLIFEPGFSTSEQVTDLSGRGVGMDVVKRNIELLRGNIEVNSQSGKGSRFVIRLPLTLSIVDGFMFKVAGGEYVIPLDNVVECLELKEVMQDEQDSQRRFVNLRDEVLPFLRLSEWFGVEAHSSPEQEALIVVQLGSMRAGLVVDSLSGEFQTVVKSLGPLFEGLRGVSGATILGSGEVAIILDIFALVQTALSPSERVNVERFN</sequence>
<keyword evidence="6" id="KW-0808">Transferase</keyword>
<dbReference type="SUPFAM" id="SSF50341">
    <property type="entry name" value="CheW-like"/>
    <property type="match status" value="1"/>
</dbReference>
<dbReference type="InterPro" id="IPR003594">
    <property type="entry name" value="HATPase_dom"/>
</dbReference>
<evidence type="ECO:0000313" key="18">
    <source>
        <dbReference type="Proteomes" id="UP000094761"/>
    </source>
</evidence>
<dbReference type="PROSITE" id="PS50109">
    <property type="entry name" value="HIS_KIN"/>
    <property type="match status" value="1"/>
</dbReference>
<dbReference type="Gene3D" id="1.10.287.560">
    <property type="entry name" value="Histidine kinase CheA-like, homodimeric domain"/>
    <property type="match status" value="1"/>
</dbReference>
<dbReference type="PANTHER" id="PTHR43395:SF10">
    <property type="entry name" value="CHEMOTAXIS PROTEIN CHEA"/>
    <property type="match status" value="1"/>
</dbReference>
<dbReference type="EC" id="2.7.13.3" evidence="2"/>
<dbReference type="GO" id="GO:0000155">
    <property type="term" value="F:phosphorelay sensor kinase activity"/>
    <property type="evidence" value="ECO:0007669"/>
    <property type="project" value="InterPro"/>
</dbReference>
<dbReference type="InterPro" id="IPR004105">
    <property type="entry name" value="CheA-like_dim"/>
</dbReference>
<dbReference type="SUPFAM" id="SSF47384">
    <property type="entry name" value="Homodimeric domain of signal transducing histidine kinase"/>
    <property type="match status" value="1"/>
</dbReference>
<evidence type="ECO:0000313" key="19">
    <source>
        <dbReference type="Proteomes" id="UP001150001"/>
    </source>
</evidence>
<dbReference type="Pfam" id="PF02895">
    <property type="entry name" value="H-kinase_dim"/>
    <property type="match status" value="1"/>
</dbReference>
<dbReference type="InterPro" id="IPR036097">
    <property type="entry name" value="HisK_dim/P_sf"/>
</dbReference>
<dbReference type="Gene3D" id="1.20.120.160">
    <property type="entry name" value="HPT domain"/>
    <property type="match status" value="1"/>
</dbReference>
<accession>A0A178JFV1</accession>
<dbReference type="SMART" id="SM00073">
    <property type="entry name" value="HPT"/>
    <property type="match status" value="1"/>
</dbReference>
<reference evidence="16" key="2">
    <citation type="submission" date="2022-11" db="EMBL/GenBank/DDBJ databases">
        <title>Role of the vibriolysin VemA secreted by the emergent pathogen Vibrio europaeus in the colonization of Manila clam mucus.</title>
        <authorList>
            <person name="Martinez C."/>
            <person name="Rodriguez S."/>
            <person name="Vences A."/>
            <person name="Barja J.L."/>
            <person name="Toranzo A.E."/>
            <person name="Dubert J."/>
        </authorList>
    </citation>
    <scope>NUCLEOTIDE SEQUENCE</scope>
    <source>
        <strain evidence="16">3454</strain>
    </source>
</reference>
<dbReference type="InterPro" id="IPR002545">
    <property type="entry name" value="CheW-lke_dom"/>
</dbReference>
<dbReference type="GeneID" id="78075319"/>
<dbReference type="EMBL" id="LUAX01000001">
    <property type="protein sequence ID" value="OAN00762.1"/>
    <property type="molecule type" value="Genomic_DNA"/>
</dbReference>
<dbReference type="SUPFAM" id="SSF55874">
    <property type="entry name" value="ATPase domain of HSP90 chaperone/DNA topoisomerase II/histidine kinase"/>
    <property type="match status" value="1"/>
</dbReference>
<dbReference type="InterPro" id="IPR036890">
    <property type="entry name" value="HATPase_C_sf"/>
</dbReference>
<dbReference type="InterPro" id="IPR036061">
    <property type="entry name" value="CheW-like_dom_sf"/>
</dbReference>
<keyword evidence="19" id="KW-1185">Reference proteome</keyword>
<keyword evidence="10" id="KW-0902">Two-component regulatory system</keyword>
<dbReference type="Proteomes" id="UP000094761">
    <property type="component" value="Unassembled WGS sequence"/>
</dbReference>
<proteinExistence type="predicted"/>
<dbReference type="GO" id="GO:0005737">
    <property type="term" value="C:cytoplasm"/>
    <property type="evidence" value="ECO:0007669"/>
    <property type="project" value="InterPro"/>
</dbReference>
<dbReference type="GO" id="GO:0005524">
    <property type="term" value="F:ATP binding"/>
    <property type="evidence" value="ECO:0007669"/>
    <property type="project" value="UniProtKB-KW"/>
</dbReference>
<gene>
    <name evidence="17" type="ORF">AZ468_06440</name>
    <name evidence="16" type="ORF">OPW20_15750</name>
</gene>
<dbReference type="RefSeq" id="WP_069666661.1">
    <property type="nucleotide sequence ID" value="NZ_JAPFIM010000026.1"/>
</dbReference>
<organism evidence="17 18">
    <name type="scientific">Vibrio europaeus</name>
    <dbReference type="NCBI Taxonomy" id="300876"/>
    <lineage>
        <taxon>Bacteria</taxon>
        <taxon>Pseudomonadati</taxon>
        <taxon>Pseudomonadota</taxon>
        <taxon>Gammaproteobacteria</taxon>
        <taxon>Vibrionales</taxon>
        <taxon>Vibrionaceae</taxon>
        <taxon>Vibrio</taxon>
        <taxon>Vibrio oreintalis group</taxon>
    </lineage>
</organism>
<evidence type="ECO:0000256" key="2">
    <source>
        <dbReference type="ARBA" id="ARBA00012438"/>
    </source>
</evidence>
<dbReference type="Gene3D" id="3.30.565.10">
    <property type="entry name" value="Histidine kinase-like ATPase, C-terminal domain"/>
    <property type="match status" value="1"/>
</dbReference>
<dbReference type="SUPFAM" id="SSF47226">
    <property type="entry name" value="Histidine-containing phosphotransfer domain, HPT domain"/>
    <property type="match status" value="1"/>
</dbReference>
<dbReference type="PROSITE" id="PS50894">
    <property type="entry name" value="HPT"/>
    <property type="match status" value="1"/>
</dbReference>
<reference evidence="17 18" key="1">
    <citation type="submission" date="2016-03" db="EMBL/GenBank/DDBJ databases">
        <title>Draft genome sequence of the Vibrio tubiashii subs. europaeus.</title>
        <authorList>
            <person name="Spinard E."/>
            <person name="Dubert J."/>
            <person name="Nelson D.R."/>
            <person name="Barja J.L."/>
        </authorList>
    </citation>
    <scope>NUCLEOTIDE SEQUENCE [LARGE SCALE GENOMIC DNA]</scope>
    <source>
        <strain evidence="18">PP-638</strain>
        <strain evidence="17">PP2-638</strain>
    </source>
</reference>
<evidence type="ECO:0000256" key="11">
    <source>
        <dbReference type="ARBA" id="ARBA00035100"/>
    </source>
</evidence>
<keyword evidence="7" id="KW-0547">Nucleotide-binding</keyword>
<dbReference type="EMBL" id="JAPFIT010000018">
    <property type="protein sequence ID" value="MDC5741526.1"/>
    <property type="molecule type" value="Genomic_DNA"/>
</dbReference>
<dbReference type="SMART" id="SM00387">
    <property type="entry name" value="HATPase_c"/>
    <property type="match status" value="1"/>
</dbReference>
<evidence type="ECO:0000256" key="10">
    <source>
        <dbReference type="ARBA" id="ARBA00023012"/>
    </source>
</evidence>
<keyword evidence="9" id="KW-0067">ATP-binding</keyword>
<protein>
    <recommendedName>
        <fullName evidence="3">Chemotaxis protein CheA</fullName>
        <ecNumber evidence="2">2.7.13.3</ecNumber>
    </recommendedName>
</protein>
<evidence type="ECO:0000256" key="9">
    <source>
        <dbReference type="ARBA" id="ARBA00022840"/>
    </source>
</evidence>
<evidence type="ECO:0000256" key="4">
    <source>
        <dbReference type="ARBA" id="ARBA00022500"/>
    </source>
</evidence>
<dbReference type="FunFam" id="3.30.565.10:FF:000016">
    <property type="entry name" value="Chemotaxis protein CheA, putative"/>
    <property type="match status" value="1"/>
</dbReference>
<evidence type="ECO:0000313" key="16">
    <source>
        <dbReference type="EMBL" id="MDC5741526.1"/>
    </source>
</evidence>
<dbReference type="Pfam" id="PF01584">
    <property type="entry name" value="CheW"/>
    <property type="match status" value="1"/>
</dbReference>
<dbReference type="InterPro" id="IPR036641">
    <property type="entry name" value="HPT_dom_sf"/>
</dbReference>
<dbReference type="InterPro" id="IPR004358">
    <property type="entry name" value="Sig_transdc_His_kin-like_C"/>
</dbReference>
<dbReference type="Gene3D" id="2.30.30.40">
    <property type="entry name" value="SH3 Domains"/>
    <property type="match status" value="1"/>
</dbReference>
<dbReference type="SMART" id="SM01231">
    <property type="entry name" value="H-kinase_dim"/>
    <property type="match status" value="1"/>
</dbReference>
<keyword evidence="5 12" id="KW-0597">Phosphoprotein</keyword>
<evidence type="ECO:0000256" key="12">
    <source>
        <dbReference type="PROSITE-ProRule" id="PRU00110"/>
    </source>
</evidence>
<dbReference type="InterPro" id="IPR051315">
    <property type="entry name" value="Bact_Chemotaxis_CheA"/>
</dbReference>
<dbReference type="SMART" id="SM00260">
    <property type="entry name" value="CheW"/>
    <property type="match status" value="1"/>
</dbReference>
<dbReference type="CDD" id="cd16916">
    <property type="entry name" value="HATPase_CheA-like"/>
    <property type="match status" value="1"/>
</dbReference>
<dbReference type="InterPro" id="IPR037006">
    <property type="entry name" value="CheA-like_homodim_sf"/>
</dbReference>
<dbReference type="GO" id="GO:0006935">
    <property type="term" value="P:chemotaxis"/>
    <property type="evidence" value="ECO:0007669"/>
    <property type="project" value="UniProtKB-KW"/>
</dbReference>
<dbReference type="PRINTS" id="PR00344">
    <property type="entry name" value="BCTRLSENSOR"/>
</dbReference>
<evidence type="ECO:0000256" key="1">
    <source>
        <dbReference type="ARBA" id="ARBA00000085"/>
    </source>
</evidence>
<evidence type="ECO:0000256" key="5">
    <source>
        <dbReference type="ARBA" id="ARBA00022553"/>
    </source>
</evidence>
<dbReference type="InterPro" id="IPR008207">
    <property type="entry name" value="Sig_transdc_His_kin_Hpt_dom"/>
</dbReference>
<feature type="domain" description="HPt" evidence="15">
    <location>
        <begin position="1"/>
        <end position="105"/>
    </location>
</feature>
<evidence type="ECO:0000256" key="6">
    <source>
        <dbReference type="ARBA" id="ARBA00022679"/>
    </source>
</evidence>
<dbReference type="PROSITE" id="PS50851">
    <property type="entry name" value="CHEW"/>
    <property type="match status" value="1"/>
</dbReference>
<dbReference type="PANTHER" id="PTHR43395">
    <property type="entry name" value="SENSOR HISTIDINE KINASE CHEA"/>
    <property type="match status" value="1"/>
</dbReference>
<comment type="caution">
    <text evidence="17">The sequence shown here is derived from an EMBL/GenBank/DDBJ whole genome shotgun (WGS) entry which is preliminary data.</text>
</comment>
<dbReference type="Pfam" id="PF02518">
    <property type="entry name" value="HATPase_c"/>
    <property type="match status" value="1"/>
</dbReference>
<dbReference type="InterPro" id="IPR005467">
    <property type="entry name" value="His_kinase_dom"/>
</dbReference>
<dbReference type="Pfam" id="PF01627">
    <property type="entry name" value="Hpt"/>
    <property type="match status" value="1"/>
</dbReference>
<dbReference type="OrthoDB" id="9803176at2"/>
<dbReference type="AlphaFoldDB" id="A0A178JFV1"/>
<comment type="function">
    <text evidence="11">Involved in the transmission of sensory signals from the chemoreceptors to the flagellar motors. CheA is autophosphorylated; it can transfer its phosphate group to either CheB or CheY.</text>
</comment>
<feature type="domain" description="Histidine kinase" evidence="13">
    <location>
        <begin position="342"/>
        <end position="549"/>
    </location>
</feature>
<name>A0A178JFV1_9VIBR</name>
<feature type="domain" description="CheW-like" evidence="14">
    <location>
        <begin position="551"/>
        <end position="685"/>
    </location>
</feature>
<evidence type="ECO:0000259" key="15">
    <source>
        <dbReference type="PROSITE" id="PS50894"/>
    </source>
</evidence>
<evidence type="ECO:0000259" key="14">
    <source>
        <dbReference type="PROSITE" id="PS50851"/>
    </source>
</evidence>
<feature type="modified residue" description="Phosphohistidine" evidence="12">
    <location>
        <position position="48"/>
    </location>
</feature>
<dbReference type="CDD" id="cd00088">
    <property type="entry name" value="HPT"/>
    <property type="match status" value="1"/>
</dbReference>
<evidence type="ECO:0000256" key="8">
    <source>
        <dbReference type="ARBA" id="ARBA00022777"/>
    </source>
</evidence>